<feature type="transmembrane region" description="Helical" evidence="7">
    <location>
        <begin position="100"/>
        <end position="120"/>
    </location>
</feature>
<dbReference type="InterPro" id="IPR024041">
    <property type="entry name" value="NH4_transpt_AmtB-like_dom"/>
</dbReference>
<dbReference type="GO" id="GO:0097272">
    <property type="term" value="P:ammonium homeostasis"/>
    <property type="evidence" value="ECO:0007669"/>
    <property type="project" value="TreeGrafter"/>
</dbReference>
<dbReference type="PANTHER" id="PTHR11730">
    <property type="entry name" value="AMMONIUM TRANSPORTER"/>
    <property type="match status" value="1"/>
</dbReference>
<keyword evidence="4 7" id="KW-1133">Transmembrane helix</keyword>
<dbReference type="Proteomes" id="UP000816034">
    <property type="component" value="Unassembled WGS sequence"/>
</dbReference>
<dbReference type="GO" id="GO:0005886">
    <property type="term" value="C:plasma membrane"/>
    <property type="evidence" value="ECO:0007669"/>
    <property type="project" value="InterPro"/>
</dbReference>
<feature type="transmembrane region" description="Helical" evidence="7">
    <location>
        <begin position="397"/>
        <end position="418"/>
    </location>
</feature>
<feature type="transmembrane region" description="Helical" evidence="7">
    <location>
        <begin position="140"/>
        <end position="157"/>
    </location>
</feature>
<keyword evidence="5 7" id="KW-0472">Membrane</keyword>
<evidence type="ECO:0000256" key="5">
    <source>
        <dbReference type="ARBA" id="ARBA00023136"/>
    </source>
</evidence>
<organism evidence="9 10">
    <name type="scientific">Naegleria lovaniensis</name>
    <name type="common">Amoeba</name>
    <dbReference type="NCBI Taxonomy" id="51637"/>
    <lineage>
        <taxon>Eukaryota</taxon>
        <taxon>Discoba</taxon>
        <taxon>Heterolobosea</taxon>
        <taxon>Tetramitia</taxon>
        <taxon>Eutetramitia</taxon>
        <taxon>Vahlkampfiidae</taxon>
        <taxon>Naegleria</taxon>
    </lineage>
</organism>
<evidence type="ECO:0000256" key="1">
    <source>
        <dbReference type="ARBA" id="ARBA00004141"/>
    </source>
</evidence>
<feature type="transmembrane region" description="Helical" evidence="7">
    <location>
        <begin position="310"/>
        <end position="331"/>
    </location>
</feature>
<keyword evidence="3 7" id="KW-0812">Transmembrane</keyword>
<gene>
    <name evidence="9" type="ORF">C9374_011565</name>
</gene>
<feature type="region of interest" description="Disordered" evidence="6">
    <location>
        <begin position="653"/>
        <end position="748"/>
    </location>
</feature>
<evidence type="ECO:0000256" key="7">
    <source>
        <dbReference type="SAM" id="Phobius"/>
    </source>
</evidence>
<dbReference type="EMBL" id="PYSW02000004">
    <property type="protein sequence ID" value="KAG2392840.1"/>
    <property type="molecule type" value="Genomic_DNA"/>
</dbReference>
<feature type="transmembrane region" description="Helical" evidence="7">
    <location>
        <begin position="343"/>
        <end position="363"/>
    </location>
</feature>
<dbReference type="Gene3D" id="1.10.3430.10">
    <property type="entry name" value="Ammonium transporter AmtB like domains"/>
    <property type="match status" value="1"/>
</dbReference>
<dbReference type="PRINTS" id="PR00342">
    <property type="entry name" value="RHESUSRHD"/>
</dbReference>
<comment type="subcellular location">
    <subcellularLocation>
        <location evidence="1">Membrane</location>
        <topology evidence="1">Multi-pass membrane protein</topology>
    </subcellularLocation>
</comment>
<feature type="compositionally biased region" description="Low complexity" evidence="6">
    <location>
        <begin position="802"/>
        <end position="811"/>
    </location>
</feature>
<dbReference type="SUPFAM" id="SSF55753">
    <property type="entry name" value="Actin depolymerizing proteins"/>
    <property type="match status" value="1"/>
</dbReference>
<feature type="region of interest" description="Disordered" evidence="6">
    <location>
        <begin position="800"/>
        <end position="834"/>
    </location>
</feature>
<dbReference type="GO" id="GO:0003779">
    <property type="term" value="F:actin binding"/>
    <property type="evidence" value="ECO:0007669"/>
    <property type="project" value="InterPro"/>
</dbReference>
<feature type="transmembrane region" description="Helical" evidence="7">
    <location>
        <begin position="23"/>
        <end position="50"/>
    </location>
</feature>
<reference evidence="9 10" key="1">
    <citation type="journal article" date="2018" name="BMC Genomics">
        <title>The genome of Naegleria lovaniensis, the basis for a comparative approach to unravel pathogenicity factors of the human pathogenic amoeba N. fowleri.</title>
        <authorList>
            <person name="Liechti N."/>
            <person name="Schurch N."/>
            <person name="Bruggmann R."/>
            <person name="Wittwer M."/>
        </authorList>
    </citation>
    <scope>NUCLEOTIDE SEQUENCE [LARGE SCALE GENOMIC DNA]</scope>
    <source>
        <strain evidence="9 10">ATCC 30569</strain>
    </source>
</reference>
<comment type="caution">
    <text evidence="9">The sequence shown here is derived from an EMBL/GenBank/DDBJ whole genome shotgun (WGS) entry which is preliminary data.</text>
</comment>
<dbReference type="InterPro" id="IPR029020">
    <property type="entry name" value="Ammonium/urea_transptr"/>
</dbReference>
<dbReference type="InterPro" id="IPR002108">
    <property type="entry name" value="ADF-H"/>
</dbReference>
<keyword evidence="10" id="KW-1185">Reference proteome</keyword>
<dbReference type="InterPro" id="IPR002229">
    <property type="entry name" value="RhesusRHD"/>
</dbReference>
<evidence type="ECO:0000256" key="6">
    <source>
        <dbReference type="SAM" id="MobiDB-lite"/>
    </source>
</evidence>
<evidence type="ECO:0000256" key="3">
    <source>
        <dbReference type="ARBA" id="ARBA00022692"/>
    </source>
</evidence>
<evidence type="ECO:0000256" key="2">
    <source>
        <dbReference type="ARBA" id="ARBA00011036"/>
    </source>
</evidence>
<evidence type="ECO:0000313" key="10">
    <source>
        <dbReference type="Proteomes" id="UP000816034"/>
    </source>
</evidence>
<dbReference type="Pfam" id="PF00241">
    <property type="entry name" value="Cofilin_ADF"/>
    <property type="match status" value="1"/>
</dbReference>
<dbReference type="AlphaFoldDB" id="A0AA88GXK3"/>
<feature type="domain" description="ADF-H" evidence="8">
    <location>
        <begin position="817"/>
        <end position="953"/>
    </location>
</feature>
<dbReference type="Gene3D" id="3.40.20.10">
    <property type="entry name" value="Severin"/>
    <property type="match status" value="1"/>
</dbReference>
<dbReference type="PANTHER" id="PTHR11730:SF60">
    <property type="entry name" value="RH50, ISOFORM D"/>
    <property type="match status" value="1"/>
</dbReference>
<dbReference type="GO" id="GO:0008519">
    <property type="term" value="F:ammonium channel activity"/>
    <property type="evidence" value="ECO:0007669"/>
    <property type="project" value="InterPro"/>
</dbReference>
<proteinExistence type="inferred from homology"/>
<feature type="transmembrane region" description="Helical" evidence="7">
    <location>
        <begin position="214"/>
        <end position="233"/>
    </location>
</feature>
<dbReference type="RefSeq" id="XP_044554734.1">
    <property type="nucleotide sequence ID" value="XM_044687234.1"/>
</dbReference>
<feature type="compositionally biased region" description="Basic and acidic residues" evidence="6">
    <location>
        <begin position="815"/>
        <end position="834"/>
    </location>
</feature>
<accession>A0AA88GXK3</accession>
<feature type="transmembrane region" description="Helical" evidence="7">
    <location>
        <begin position="169"/>
        <end position="187"/>
    </location>
</feature>
<feature type="transmembrane region" description="Helical" evidence="7">
    <location>
        <begin position="476"/>
        <end position="500"/>
    </location>
</feature>
<feature type="transmembrane region" description="Helical" evidence="7">
    <location>
        <begin position="272"/>
        <end position="290"/>
    </location>
</feature>
<dbReference type="InterPro" id="IPR029006">
    <property type="entry name" value="ADF-H/Gelsolin-like_dom_sf"/>
</dbReference>
<feature type="transmembrane region" description="Helical" evidence="7">
    <location>
        <begin position="430"/>
        <end position="448"/>
    </location>
</feature>
<evidence type="ECO:0000313" key="9">
    <source>
        <dbReference type="EMBL" id="KAG2392840.1"/>
    </source>
</evidence>
<dbReference type="PROSITE" id="PS51263">
    <property type="entry name" value="ADF_H"/>
    <property type="match status" value="1"/>
</dbReference>
<dbReference type="GeneID" id="68104019"/>
<sequence length="963" mass="110336">MSFNATNITINGYTLAESNYNRLLSGIVISSVFTACYLLLLGASFIYIVVKKFKKSNDDDDQLKTNINTTGNQKISRRATLKSKISSLLASREWNGEKTAFVTFMVLFQLYAISLFWIFFEFPISGNSYFNIQGDYKTMIDVSLMVLCGLGFLMTCFRSNSYQGLGMGFLLTAFSFQFSILSQAFWYKIYEYSQLVSNNNTQVFNTIIYLDMRWMVHGFYGAFSVLIACGVVIGKVTPLQLVTMAFSHIFIYSLNYFVCILVLGAVDYGGSMFIHLFGAYFGLSASWGLYKTVPHVPNDFSETTSKENDLFGMIGTVLLWVLWPSFNSALVPTNNLQQFRSQITTIIAMAGSCCAHFGLSRAIRGKFTMRDVQRATLAGGIAMASCQSILVSPGGALTIGLVAGCLSCFSAIFIAPLLKWLKLHDSCDIHSTHGIIGIYGGIVSIIAVGNQNANPSNLIYGQTVNELFSTKYLTQWGYQVCCLIISLALSISGGGFYGFIYNTWFFTLQKNQLFEDAAFWNVPIKSLMMAEGTEKPTTAQSEKTKTNHSVEMVNTVSSPVVDLSAVDQKLKEQTDKSKSEIEKLLSQQLQEMEKKHQAEIQKLQENHNSSMNASVQRINKLEQELASLVKTINMDRELLKQREEEERKRREEEEKRRVQWEEQQKRQEEDRKRKEEEERKRKEEEKLREEQERKRREEEERKRREDEKLRQEQERRKREQEAEEERKRKEEERNAKEQQQEEKPKMSRIMEDLLAKSTATEDKEGVKFQKFEGVNVDYNFLNAYDMFRCDDFIDDDDDNLESSSLTPSLTPRSRKTTEEKDEDDHSISEYDKLKNSRQRATNYIILHQDPEDNSKYRFLTRCKSFDEVLPLLTPDTMYHIVMRVLSKESKGISLYKFLVASYAGENIRAMQRGIFAGHSNTLGKFLGIISFQVKEQETIKEEILEKVKSAATGNVQNCTFTLL</sequence>
<feature type="transmembrane region" description="Helical" evidence="7">
    <location>
        <begin position="245"/>
        <end position="266"/>
    </location>
</feature>
<comment type="similarity">
    <text evidence="2">Belongs to the ammonium transporter (TC 2.A.49) family. Rh subfamily.</text>
</comment>
<dbReference type="SUPFAM" id="SSF111352">
    <property type="entry name" value="Ammonium transporter"/>
    <property type="match status" value="1"/>
</dbReference>
<evidence type="ECO:0000256" key="4">
    <source>
        <dbReference type="ARBA" id="ARBA00022989"/>
    </source>
</evidence>
<protein>
    <recommendedName>
        <fullName evidence="8">ADF-H domain-containing protein</fullName>
    </recommendedName>
</protein>
<dbReference type="Pfam" id="PF00909">
    <property type="entry name" value="Ammonium_transp"/>
    <property type="match status" value="1"/>
</dbReference>
<name>A0AA88GXK3_NAELO</name>
<evidence type="ECO:0000259" key="8">
    <source>
        <dbReference type="PROSITE" id="PS51263"/>
    </source>
</evidence>